<protein>
    <recommendedName>
        <fullName evidence="2">DUF6249 domain-containing protein</fullName>
    </recommendedName>
</protein>
<feature type="transmembrane region" description="Helical" evidence="1">
    <location>
        <begin position="6"/>
        <end position="28"/>
    </location>
</feature>
<gene>
    <name evidence="3" type="ORF">EM6_2659</name>
</gene>
<keyword evidence="1" id="KW-0812">Transmembrane</keyword>
<dbReference type="AlphaFoldDB" id="A0A3G9GBP4"/>
<organism evidence="3 4">
    <name type="scientific">Asticcacaulis excentricus</name>
    <dbReference type="NCBI Taxonomy" id="78587"/>
    <lineage>
        <taxon>Bacteria</taxon>
        <taxon>Pseudomonadati</taxon>
        <taxon>Pseudomonadota</taxon>
        <taxon>Alphaproteobacteria</taxon>
        <taxon>Caulobacterales</taxon>
        <taxon>Caulobacteraceae</taxon>
        <taxon>Asticcacaulis</taxon>
    </lineage>
</organism>
<evidence type="ECO:0000313" key="3">
    <source>
        <dbReference type="EMBL" id="BBF82039.1"/>
    </source>
</evidence>
<keyword evidence="1" id="KW-0472">Membrane</keyword>
<sequence>MHGFEAALLIPIISILMPIFIVGIVMYFRAKDRAEVQKTIRMAIEKGQPLPPEYLDSLQKSGATIGKMKTPVNDIRSGLILMAVALGLVVMDYVGNDYTFETLSGIAAIPGFIGVALLIMGIVGLNNQKKS</sequence>
<dbReference type="Proteomes" id="UP000278756">
    <property type="component" value="Chromosome 2"/>
</dbReference>
<dbReference type="InterPro" id="IPR046216">
    <property type="entry name" value="DUF6249"/>
</dbReference>
<dbReference type="OrthoDB" id="5737184at2"/>
<evidence type="ECO:0000256" key="1">
    <source>
        <dbReference type="SAM" id="Phobius"/>
    </source>
</evidence>
<feature type="domain" description="DUF6249" evidence="2">
    <location>
        <begin position="10"/>
        <end position="122"/>
    </location>
</feature>
<accession>A0A3G9GBP4</accession>
<evidence type="ECO:0000313" key="4">
    <source>
        <dbReference type="Proteomes" id="UP000278756"/>
    </source>
</evidence>
<evidence type="ECO:0000259" key="2">
    <source>
        <dbReference type="Pfam" id="PF19762"/>
    </source>
</evidence>
<feature type="transmembrane region" description="Helical" evidence="1">
    <location>
        <begin position="106"/>
        <end position="125"/>
    </location>
</feature>
<keyword evidence="1" id="KW-1133">Transmembrane helix</keyword>
<dbReference type="EMBL" id="AP018828">
    <property type="protein sequence ID" value="BBF82039.1"/>
    <property type="molecule type" value="Genomic_DNA"/>
</dbReference>
<proteinExistence type="predicted"/>
<dbReference type="Pfam" id="PF19762">
    <property type="entry name" value="DUF6249"/>
    <property type="match status" value="1"/>
</dbReference>
<reference evidence="4" key="1">
    <citation type="journal article" date="2017" name="Biotechnol. Biofuels">
        <title>Evaluation of environmental bacterial communities as a factor affecting the growth of duckweed Lemna minor.</title>
        <authorList>
            <person name="Ishizawa H."/>
            <person name="Kuroda M."/>
            <person name="Morikawa M."/>
            <person name="Ike M."/>
        </authorList>
    </citation>
    <scope>NUCLEOTIDE SEQUENCE [LARGE SCALE GENOMIC DNA]</scope>
    <source>
        <strain evidence="4">M6</strain>
    </source>
</reference>
<reference evidence="4" key="2">
    <citation type="journal article" date="2017" name="Plant Physiol. Biochem.">
        <title>Differential oxidative and antioxidative response of duckweed Lemna minor toward plant growth promoting/inhibiting bacteria.</title>
        <authorList>
            <person name="Ishizawa H."/>
            <person name="Kuroda M."/>
            <person name="Morikawa M."/>
            <person name="Ike M."/>
        </authorList>
    </citation>
    <scope>NUCLEOTIDE SEQUENCE [LARGE SCALE GENOMIC DNA]</scope>
    <source>
        <strain evidence="4">M6</strain>
    </source>
</reference>
<name>A0A3G9GBP4_9CAUL</name>
<feature type="transmembrane region" description="Helical" evidence="1">
    <location>
        <begin position="77"/>
        <end position="94"/>
    </location>
</feature>
<dbReference type="RefSeq" id="WP_126423662.1">
    <property type="nucleotide sequence ID" value="NZ_AP018828.1"/>
</dbReference>